<protein>
    <submittedName>
        <fullName evidence="2">Uncharacterized protein</fullName>
    </submittedName>
</protein>
<proteinExistence type="predicted"/>
<dbReference type="KEGG" id="dog:HP555_01770"/>
<name>A0A7T5VB75_9BACT</name>
<dbReference type="EMBL" id="CP054140">
    <property type="protein sequence ID" value="QQG64678.1"/>
    <property type="molecule type" value="Genomic_DNA"/>
</dbReference>
<keyword evidence="3" id="KW-1185">Reference proteome</keyword>
<dbReference type="Proteomes" id="UP000596092">
    <property type="component" value="Chromosome"/>
</dbReference>
<keyword evidence="1" id="KW-1133">Transmembrane helix</keyword>
<keyword evidence="1" id="KW-0472">Membrane</keyword>
<sequence length="77" mass="8447">MTRPSLQRVYQAVAASLLSFSGILASTRDGFPAIASDNRSGFLGNQDQWLFFVAAMLFFWLVGSQHGCSILGWGFLD</sequence>
<reference evidence="2 3" key="1">
    <citation type="submission" date="2020-05" db="EMBL/GenBank/DDBJ databases">
        <title>Complete genome of Desulfobulbus oligotrophicus.</title>
        <authorList>
            <person name="Podar M."/>
        </authorList>
    </citation>
    <scope>NUCLEOTIDE SEQUENCE [LARGE SCALE GENOMIC DNA]</scope>
    <source>
        <strain evidence="2 3">Prop6</strain>
    </source>
</reference>
<dbReference type="RefSeq" id="WP_199263511.1">
    <property type="nucleotide sequence ID" value="NZ_CP054140.1"/>
</dbReference>
<accession>A0A7T5VB75</accession>
<dbReference type="AlphaFoldDB" id="A0A7T5VB75"/>
<evidence type="ECO:0000313" key="3">
    <source>
        <dbReference type="Proteomes" id="UP000596092"/>
    </source>
</evidence>
<evidence type="ECO:0000256" key="1">
    <source>
        <dbReference type="SAM" id="Phobius"/>
    </source>
</evidence>
<gene>
    <name evidence="2" type="ORF">HP555_01770</name>
</gene>
<organism evidence="2 3">
    <name type="scientific">Desulfobulbus oligotrophicus</name>
    <dbReference type="NCBI Taxonomy" id="1909699"/>
    <lineage>
        <taxon>Bacteria</taxon>
        <taxon>Pseudomonadati</taxon>
        <taxon>Thermodesulfobacteriota</taxon>
        <taxon>Desulfobulbia</taxon>
        <taxon>Desulfobulbales</taxon>
        <taxon>Desulfobulbaceae</taxon>
        <taxon>Desulfobulbus</taxon>
    </lineage>
</organism>
<feature type="transmembrane region" description="Helical" evidence="1">
    <location>
        <begin position="49"/>
        <end position="76"/>
    </location>
</feature>
<keyword evidence="1" id="KW-0812">Transmembrane</keyword>
<evidence type="ECO:0000313" key="2">
    <source>
        <dbReference type="EMBL" id="QQG64678.1"/>
    </source>
</evidence>